<evidence type="ECO:0000259" key="1">
    <source>
        <dbReference type="PROSITE" id="PS50943"/>
    </source>
</evidence>
<evidence type="ECO:0000313" key="2">
    <source>
        <dbReference type="EMBL" id="RJO72385.1"/>
    </source>
</evidence>
<accession>A0A3A4K5M8</accession>
<dbReference type="InterPro" id="IPR010982">
    <property type="entry name" value="Lambda_DNA-bd_dom_sf"/>
</dbReference>
<dbReference type="OrthoDB" id="4285266at2"/>
<feature type="domain" description="HTH cro/C1-type" evidence="1">
    <location>
        <begin position="25"/>
        <end position="80"/>
    </location>
</feature>
<proteinExistence type="predicted"/>
<dbReference type="PROSITE" id="PS50943">
    <property type="entry name" value="HTH_CROC1"/>
    <property type="match status" value="1"/>
</dbReference>
<dbReference type="AlphaFoldDB" id="A0A3A4K5M8"/>
<dbReference type="Pfam" id="PF13560">
    <property type="entry name" value="HTH_31"/>
    <property type="match status" value="1"/>
</dbReference>
<keyword evidence="3" id="KW-1185">Reference proteome</keyword>
<dbReference type="CDD" id="cd00093">
    <property type="entry name" value="HTH_XRE"/>
    <property type="match status" value="1"/>
</dbReference>
<gene>
    <name evidence="2" type="ORF">D5S18_23665</name>
</gene>
<sequence>MGTTVTDQIEEDGSTLPRRQLGRYLRDARESLGMSLVETARLMQWGKSSLQRLEKGETERIRTHDVAVLCGILQLNPQQTSDLMALAEQAAVKNWYQEYGSLISPNFDVYVGLESAAREMASYQPCTIPGLLQTPDYARTLDSLYFPDESDSELDRRIELRVRRQGVITRSIQPASLTAVLHESAIRTVVGSRLVMATQLRHVADLSGQPNIHIRILPFRAGLPVGISTGPFTILEFGVGKNGRSAEPPLVYAEAFTGAMYIEKPTDVDRYRKAWARTEHSAMDVRPSRDLLREVAREYESER</sequence>
<dbReference type="InterPro" id="IPR001387">
    <property type="entry name" value="Cro/C1-type_HTH"/>
</dbReference>
<organism evidence="2 3">
    <name type="scientific">Nocardia panacis</name>
    <dbReference type="NCBI Taxonomy" id="2340916"/>
    <lineage>
        <taxon>Bacteria</taxon>
        <taxon>Bacillati</taxon>
        <taxon>Actinomycetota</taxon>
        <taxon>Actinomycetes</taxon>
        <taxon>Mycobacteriales</taxon>
        <taxon>Nocardiaceae</taxon>
        <taxon>Nocardia</taxon>
    </lineage>
</organism>
<dbReference type="SUPFAM" id="SSF47413">
    <property type="entry name" value="lambda repressor-like DNA-binding domains"/>
    <property type="match status" value="1"/>
</dbReference>
<name>A0A3A4K5M8_9NOCA</name>
<dbReference type="Proteomes" id="UP000266677">
    <property type="component" value="Unassembled WGS sequence"/>
</dbReference>
<dbReference type="SMART" id="SM00530">
    <property type="entry name" value="HTH_XRE"/>
    <property type="match status" value="1"/>
</dbReference>
<protein>
    <submittedName>
        <fullName evidence="2">XRE family transcriptional regulator</fullName>
    </submittedName>
</protein>
<dbReference type="Pfam" id="PF19054">
    <property type="entry name" value="DUF5753"/>
    <property type="match status" value="1"/>
</dbReference>
<comment type="caution">
    <text evidence="2">The sequence shown here is derived from an EMBL/GenBank/DDBJ whole genome shotgun (WGS) entry which is preliminary data.</text>
</comment>
<dbReference type="EMBL" id="QZFU01000029">
    <property type="protein sequence ID" value="RJO72385.1"/>
    <property type="molecule type" value="Genomic_DNA"/>
</dbReference>
<evidence type="ECO:0000313" key="3">
    <source>
        <dbReference type="Proteomes" id="UP000266677"/>
    </source>
</evidence>
<dbReference type="GO" id="GO:0003677">
    <property type="term" value="F:DNA binding"/>
    <property type="evidence" value="ECO:0007669"/>
    <property type="project" value="InterPro"/>
</dbReference>
<dbReference type="Gene3D" id="1.10.260.40">
    <property type="entry name" value="lambda repressor-like DNA-binding domains"/>
    <property type="match status" value="1"/>
</dbReference>
<reference evidence="2 3" key="1">
    <citation type="submission" date="2018-09" db="EMBL/GenBank/DDBJ databases">
        <title>YIM PH21274 draft genome.</title>
        <authorList>
            <person name="Miao C."/>
        </authorList>
    </citation>
    <scope>NUCLEOTIDE SEQUENCE [LARGE SCALE GENOMIC DNA]</scope>
    <source>
        <strain evidence="2 3">YIM PH 21724</strain>
    </source>
</reference>
<dbReference type="InterPro" id="IPR043917">
    <property type="entry name" value="DUF5753"/>
</dbReference>